<feature type="transmembrane region" description="Helical" evidence="6">
    <location>
        <begin position="94"/>
        <end position="118"/>
    </location>
</feature>
<dbReference type="RefSeq" id="WP_044224004.1">
    <property type="nucleotide sequence ID" value="NZ_CAKZLC010000308.1"/>
</dbReference>
<dbReference type="Proteomes" id="UP000029736">
    <property type="component" value="Unassembled WGS sequence"/>
</dbReference>
<keyword evidence="3 6" id="KW-0812">Transmembrane</keyword>
<keyword evidence="2" id="KW-1003">Cell membrane</keyword>
<evidence type="ECO:0000313" key="8">
    <source>
        <dbReference type="EMBL" id="KGE86797.1"/>
    </source>
</evidence>
<feature type="transmembrane region" description="Helical" evidence="6">
    <location>
        <begin position="12"/>
        <end position="35"/>
    </location>
</feature>
<dbReference type="AlphaFoldDB" id="A0A098S6E0"/>
<evidence type="ECO:0000256" key="1">
    <source>
        <dbReference type="ARBA" id="ARBA00004651"/>
    </source>
</evidence>
<dbReference type="InterPro" id="IPR019860">
    <property type="entry name" value="Motility-assoc_ABC_perm_GldF"/>
</dbReference>
<evidence type="ECO:0000256" key="3">
    <source>
        <dbReference type="ARBA" id="ARBA00022692"/>
    </source>
</evidence>
<reference evidence="8 9" key="1">
    <citation type="journal article" date="2014" name="Int. J. Syst. Evol. Microbiol.">
        <title>Phaeodactylibacter xiamenensis gen. nov., sp. nov., a member of the family Saprospiraceae isolated from the marine alga Phaeodactylum tricornutum.</title>
        <authorList>
            <person name="Chen Z.Jr."/>
            <person name="Lei X."/>
            <person name="Lai Q."/>
            <person name="Li Y."/>
            <person name="Zhang B."/>
            <person name="Zhang J."/>
            <person name="Zhang H."/>
            <person name="Yang L."/>
            <person name="Zheng W."/>
            <person name="Tian Y."/>
            <person name="Yu Z."/>
            <person name="Xu H.Jr."/>
            <person name="Zheng T."/>
        </authorList>
    </citation>
    <scope>NUCLEOTIDE SEQUENCE [LARGE SCALE GENOMIC DNA]</scope>
    <source>
        <strain evidence="8 9">KD52</strain>
    </source>
</reference>
<protein>
    <submittedName>
        <fullName evidence="8">ABC transporter permease</fullName>
    </submittedName>
</protein>
<evidence type="ECO:0000256" key="6">
    <source>
        <dbReference type="SAM" id="Phobius"/>
    </source>
</evidence>
<dbReference type="InterPro" id="IPR051449">
    <property type="entry name" value="ABC-2_transporter_component"/>
</dbReference>
<organism evidence="8 9">
    <name type="scientific">Phaeodactylibacter xiamenensis</name>
    <dbReference type="NCBI Taxonomy" id="1524460"/>
    <lineage>
        <taxon>Bacteria</taxon>
        <taxon>Pseudomonadati</taxon>
        <taxon>Bacteroidota</taxon>
        <taxon>Saprospiria</taxon>
        <taxon>Saprospirales</taxon>
        <taxon>Haliscomenobacteraceae</taxon>
        <taxon>Phaeodactylibacter</taxon>
    </lineage>
</organism>
<evidence type="ECO:0000313" key="9">
    <source>
        <dbReference type="Proteomes" id="UP000029736"/>
    </source>
</evidence>
<comment type="subcellular location">
    <subcellularLocation>
        <location evidence="1">Cell membrane</location>
        <topology evidence="1">Multi-pass membrane protein</topology>
    </subcellularLocation>
</comment>
<dbReference type="PANTHER" id="PTHR30294">
    <property type="entry name" value="MEMBRANE COMPONENT OF ABC TRANSPORTER YHHJ-RELATED"/>
    <property type="match status" value="1"/>
</dbReference>
<dbReference type="PANTHER" id="PTHR30294:SF29">
    <property type="entry name" value="MULTIDRUG ABC TRANSPORTER PERMEASE YBHS-RELATED"/>
    <property type="match status" value="1"/>
</dbReference>
<dbReference type="NCBIfam" id="TIGR03518">
    <property type="entry name" value="ABC_perm_GldF"/>
    <property type="match status" value="1"/>
</dbReference>
<sequence length="243" mass="26980">MQSIFLKEVNAFFSSLIGYIVVGVFLVITGLILFVFPDTSLLNVNYASLGPLFEIGPMVFLFLIPAVTMRSFAEEYQSGTIELLATRPITSLQIILGKYLACIVLVLFALIPTLLYYYTVYQLGSPVGNIDGGAVLGSYIGLFFLAAAYVAIGLFASSLSNNQIVAFLLATFLAFFLYYGFDFLSRLPGLVGKVDDVVQMFGIDYHYRSISRGLIDSRDIVYFLSVIALFLGLTLFSMERRKW</sequence>
<evidence type="ECO:0000256" key="2">
    <source>
        <dbReference type="ARBA" id="ARBA00022475"/>
    </source>
</evidence>
<feature type="transmembrane region" description="Helical" evidence="6">
    <location>
        <begin position="55"/>
        <end position="73"/>
    </location>
</feature>
<name>A0A098S6E0_9BACT</name>
<keyword evidence="4 6" id="KW-1133">Transmembrane helix</keyword>
<dbReference type="InterPro" id="IPR013525">
    <property type="entry name" value="ABC2_TM"/>
</dbReference>
<evidence type="ECO:0000256" key="5">
    <source>
        <dbReference type="ARBA" id="ARBA00023136"/>
    </source>
</evidence>
<comment type="caution">
    <text evidence="8">The sequence shown here is derived from an EMBL/GenBank/DDBJ whole genome shotgun (WGS) entry which is preliminary data.</text>
</comment>
<dbReference type="GO" id="GO:0140359">
    <property type="term" value="F:ABC-type transporter activity"/>
    <property type="evidence" value="ECO:0007669"/>
    <property type="project" value="InterPro"/>
</dbReference>
<dbReference type="STRING" id="1524460.IX84_19125"/>
<keyword evidence="5 6" id="KW-0472">Membrane</keyword>
<feature type="transmembrane region" description="Helical" evidence="6">
    <location>
        <begin position="164"/>
        <end position="181"/>
    </location>
</feature>
<accession>A0A098S6E0</accession>
<proteinExistence type="predicted"/>
<gene>
    <name evidence="8" type="ORF">IX84_19125</name>
</gene>
<evidence type="ECO:0000259" key="7">
    <source>
        <dbReference type="Pfam" id="PF12698"/>
    </source>
</evidence>
<dbReference type="GO" id="GO:0005886">
    <property type="term" value="C:plasma membrane"/>
    <property type="evidence" value="ECO:0007669"/>
    <property type="project" value="UniProtKB-SubCell"/>
</dbReference>
<feature type="transmembrane region" description="Helical" evidence="6">
    <location>
        <begin position="220"/>
        <end position="238"/>
    </location>
</feature>
<feature type="domain" description="ABC-2 type transporter transmembrane" evidence="7">
    <location>
        <begin position="55"/>
        <end position="189"/>
    </location>
</feature>
<dbReference type="Pfam" id="PF12698">
    <property type="entry name" value="ABC2_membrane_3"/>
    <property type="match status" value="1"/>
</dbReference>
<feature type="transmembrane region" description="Helical" evidence="6">
    <location>
        <begin position="138"/>
        <end position="157"/>
    </location>
</feature>
<keyword evidence="9" id="KW-1185">Reference proteome</keyword>
<dbReference type="EMBL" id="JPOS01000054">
    <property type="protein sequence ID" value="KGE86797.1"/>
    <property type="molecule type" value="Genomic_DNA"/>
</dbReference>
<dbReference type="OrthoDB" id="9794512at2"/>
<evidence type="ECO:0000256" key="4">
    <source>
        <dbReference type="ARBA" id="ARBA00022989"/>
    </source>
</evidence>